<proteinExistence type="inferred from homology"/>
<comment type="catalytic activity">
    <reaction evidence="3">
        <text>an (S)-2-haloacid + H2O = a (2R)-2-hydroxycarboxylate + a halide anion + H(+)</text>
        <dbReference type="Rhea" id="RHEA:11192"/>
        <dbReference type="ChEBI" id="CHEBI:15377"/>
        <dbReference type="ChEBI" id="CHEBI:15378"/>
        <dbReference type="ChEBI" id="CHEBI:16042"/>
        <dbReference type="ChEBI" id="CHEBI:58314"/>
        <dbReference type="ChEBI" id="CHEBI:137405"/>
        <dbReference type="EC" id="3.8.1.2"/>
    </reaction>
</comment>
<evidence type="ECO:0000256" key="3">
    <source>
        <dbReference type="RuleBase" id="RU368077"/>
    </source>
</evidence>
<dbReference type="SUPFAM" id="SSF56784">
    <property type="entry name" value="HAD-like"/>
    <property type="match status" value="1"/>
</dbReference>
<dbReference type="InterPro" id="IPR006439">
    <property type="entry name" value="HAD-SF_hydro_IA"/>
</dbReference>
<dbReference type="EC" id="3.8.1.2" evidence="3"/>
<dbReference type="InterPro" id="IPR023214">
    <property type="entry name" value="HAD_sf"/>
</dbReference>
<dbReference type="PANTHER" id="PTHR43316">
    <property type="entry name" value="HYDROLASE, HALOACID DELAHOGENASE-RELATED"/>
    <property type="match status" value="1"/>
</dbReference>
<keyword evidence="5" id="KW-1185">Reference proteome</keyword>
<dbReference type="Gene3D" id="3.40.50.1000">
    <property type="entry name" value="HAD superfamily/HAD-like"/>
    <property type="match status" value="1"/>
</dbReference>
<accession>A0ABV2AWN4</accession>
<dbReference type="InterPro" id="IPR051540">
    <property type="entry name" value="S-2-haloacid_dehalogenase"/>
</dbReference>
<dbReference type="InterPro" id="IPR036412">
    <property type="entry name" value="HAD-like_sf"/>
</dbReference>
<dbReference type="Proteomes" id="UP001460888">
    <property type="component" value="Unassembled WGS sequence"/>
</dbReference>
<sequence length="225" mass="24044">MHTPLLVFDVNETLLDLAPLDACFADVFGDADTRKQWFASLLHWSTVTTLTGEFLDFSELAAACLDTLARQRGETLNAADKQTIFDAITTLAPHPEVPAALERLQSNGFTLVALTNSAQKTVDAQFENAGLTPLFKHVLSVDQAQHYKPHPSAYAVAANALDCEPAAMRLIAAHDWDVTGAMRAGCQAAFVARGGAVMNHAGEIPDVVGADLSEVAERLIAASDD</sequence>
<organism evidence="4 5">
    <name type="scientific">Salinisphaera dokdonensis CL-ES53</name>
    <dbReference type="NCBI Taxonomy" id="1304272"/>
    <lineage>
        <taxon>Bacteria</taxon>
        <taxon>Pseudomonadati</taxon>
        <taxon>Pseudomonadota</taxon>
        <taxon>Gammaproteobacteria</taxon>
        <taxon>Salinisphaerales</taxon>
        <taxon>Salinisphaeraceae</taxon>
        <taxon>Salinisphaera</taxon>
    </lineage>
</organism>
<dbReference type="SFLD" id="SFLDG01129">
    <property type="entry name" value="C1.5:_HAD__Beta-PGM__Phosphata"/>
    <property type="match status" value="1"/>
</dbReference>
<dbReference type="SFLD" id="SFLDS00003">
    <property type="entry name" value="Haloacid_Dehalogenase"/>
    <property type="match status" value="1"/>
</dbReference>
<dbReference type="InterPro" id="IPR006328">
    <property type="entry name" value="2-HAD"/>
</dbReference>
<protein>
    <recommendedName>
        <fullName evidence="3">(S)-2-haloacid dehalogenase</fullName>
        <ecNumber evidence="3">3.8.1.2</ecNumber>
    </recommendedName>
    <alternativeName>
        <fullName evidence="3">2-haloalkanoic acid dehalogenase</fullName>
    </alternativeName>
    <alternativeName>
        <fullName evidence="3">Halocarboxylic acid halidohydrolase</fullName>
    </alternativeName>
    <alternativeName>
        <fullName evidence="3">L-2-haloacid dehalogenase</fullName>
    </alternativeName>
</protein>
<evidence type="ECO:0000256" key="1">
    <source>
        <dbReference type="ARBA" id="ARBA00008106"/>
    </source>
</evidence>
<name>A0ABV2AWN4_9GAMM</name>
<dbReference type="EMBL" id="APND01000001">
    <property type="protein sequence ID" value="MES1927705.1"/>
    <property type="molecule type" value="Genomic_DNA"/>
</dbReference>
<keyword evidence="2 3" id="KW-0378">Hydrolase</keyword>
<dbReference type="InterPro" id="IPR023198">
    <property type="entry name" value="PGP-like_dom2"/>
</dbReference>
<dbReference type="Pfam" id="PF00702">
    <property type="entry name" value="Hydrolase"/>
    <property type="match status" value="1"/>
</dbReference>
<dbReference type="RefSeq" id="WP_353108353.1">
    <property type="nucleotide sequence ID" value="NZ_APND01000001.1"/>
</dbReference>
<dbReference type="Gene3D" id="1.10.150.240">
    <property type="entry name" value="Putative phosphatase, domain 2"/>
    <property type="match status" value="1"/>
</dbReference>
<dbReference type="PANTHER" id="PTHR43316:SF3">
    <property type="entry name" value="HALOACID DEHALOGENASE, TYPE II (AFU_ORTHOLOGUE AFUA_2G07750)-RELATED"/>
    <property type="match status" value="1"/>
</dbReference>
<dbReference type="CDD" id="cd02588">
    <property type="entry name" value="HAD_L2-DEX"/>
    <property type="match status" value="1"/>
</dbReference>
<gene>
    <name evidence="4" type="ORF">SADO_00575</name>
</gene>
<dbReference type="NCBIfam" id="TIGR01493">
    <property type="entry name" value="HAD-SF-IA-v2"/>
    <property type="match status" value="1"/>
</dbReference>
<evidence type="ECO:0000313" key="5">
    <source>
        <dbReference type="Proteomes" id="UP001460888"/>
    </source>
</evidence>
<dbReference type="PRINTS" id="PR00413">
    <property type="entry name" value="HADHALOGNASE"/>
</dbReference>
<dbReference type="NCBIfam" id="TIGR01428">
    <property type="entry name" value="HAD_type_II"/>
    <property type="match status" value="1"/>
</dbReference>
<evidence type="ECO:0000313" key="4">
    <source>
        <dbReference type="EMBL" id="MES1927705.1"/>
    </source>
</evidence>
<comment type="function">
    <text evidence="3">Catalyzes the hydrolytic dehalogenation of small (S)-2-haloalkanoic acids to yield the corresponding (R)-2-hydroxyalkanoic acids.</text>
</comment>
<comment type="similarity">
    <text evidence="1 3">Belongs to the HAD-like hydrolase superfamily. S-2-haloalkanoic acid dehalogenase family.</text>
</comment>
<comment type="caution">
    <text evidence="4">The sequence shown here is derived from an EMBL/GenBank/DDBJ whole genome shotgun (WGS) entry which is preliminary data.</text>
</comment>
<evidence type="ECO:0000256" key="2">
    <source>
        <dbReference type="ARBA" id="ARBA00022801"/>
    </source>
</evidence>
<reference evidence="4 5" key="1">
    <citation type="submission" date="2013-03" db="EMBL/GenBank/DDBJ databases">
        <title>Salinisphaera dokdonensis CL-ES53 Genome Sequencing.</title>
        <authorList>
            <person name="Li C."/>
            <person name="Lai Q."/>
            <person name="Shao Z."/>
        </authorList>
    </citation>
    <scope>NUCLEOTIDE SEQUENCE [LARGE SCALE GENOMIC DNA]</scope>
    <source>
        <strain evidence="4 5">CL-ES53</strain>
    </source>
</reference>